<reference evidence="3 4" key="1">
    <citation type="submission" date="2016-10" db="EMBL/GenBank/DDBJ databases">
        <title>Genome sequence of Rothia aeria strain JCM11412.</title>
        <authorList>
            <person name="Nambu T."/>
        </authorList>
    </citation>
    <scope>NUCLEOTIDE SEQUENCE [LARGE SCALE GENOMIC DNA]</scope>
    <source>
        <strain evidence="3 4">JCM 11412</strain>
    </source>
</reference>
<feature type="domain" description="MobA-like NTP transferase" evidence="2">
    <location>
        <begin position="8"/>
        <end position="172"/>
    </location>
</feature>
<dbReference type="PANTHER" id="PTHR19136:SF81">
    <property type="entry name" value="MOLYBDENUM COFACTOR GUANYLYLTRANSFERASE"/>
    <property type="match status" value="1"/>
</dbReference>
<dbReference type="SUPFAM" id="SSF53448">
    <property type="entry name" value="Nucleotide-diphospho-sugar transferases"/>
    <property type="match status" value="1"/>
</dbReference>
<gene>
    <name evidence="3" type="ORF">RA11412_2607</name>
</gene>
<accession>A0A2Z5R345</accession>
<dbReference type="Gene3D" id="3.90.550.10">
    <property type="entry name" value="Spore Coat Polysaccharide Biosynthesis Protein SpsA, Chain A"/>
    <property type="match status" value="1"/>
</dbReference>
<evidence type="ECO:0000313" key="3">
    <source>
        <dbReference type="EMBL" id="BAV88906.1"/>
    </source>
</evidence>
<dbReference type="KEGG" id="raj:RA11412_2607"/>
<dbReference type="GO" id="GO:0016779">
    <property type="term" value="F:nucleotidyltransferase activity"/>
    <property type="evidence" value="ECO:0007669"/>
    <property type="project" value="UniProtKB-ARBA"/>
</dbReference>
<name>A0A2Z5R345_9MICC</name>
<protein>
    <submittedName>
        <fullName evidence="3">Molybdopterin-guanine dinucleotide biosynthesis protein MobA</fullName>
    </submittedName>
</protein>
<dbReference type="Pfam" id="PF12804">
    <property type="entry name" value="NTP_transf_3"/>
    <property type="match status" value="1"/>
</dbReference>
<dbReference type="PANTHER" id="PTHR19136">
    <property type="entry name" value="MOLYBDENUM COFACTOR GUANYLYLTRANSFERASE"/>
    <property type="match status" value="1"/>
</dbReference>
<organism evidence="3 4">
    <name type="scientific">Rothia aeria</name>
    <dbReference type="NCBI Taxonomy" id="172042"/>
    <lineage>
        <taxon>Bacteria</taxon>
        <taxon>Bacillati</taxon>
        <taxon>Actinomycetota</taxon>
        <taxon>Actinomycetes</taxon>
        <taxon>Micrococcales</taxon>
        <taxon>Micrococcaceae</taxon>
        <taxon>Rothia</taxon>
    </lineage>
</organism>
<sequence length="205" mass="21488">MHTPGFCAIIVAGGKSSRLGNTPKAGLSNGTHTLLDRALLAVSQADACVVVGPETLPVPNDVLLTREDPPYSGPAAAIHAGAEKLAQHYSGIGRPAPTWCIILGVDTPNIAPAVSLLAEHAGAAAGHETGFWGVCDGVYQPLVGIYRYAPLRQVFSAGSTNASVRSFLKQLHPQEVELSPAHTADVDTWEQARALGFDSPQWSSY</sequence>
<proteinExistence type="predicted"/>
<evidence type="ECO:0000256" key="1">
    <source>
        <dbReference type="ARBA" id="ARBA00022679"/>
    </source>
</evidence>
<dbReference type="GeneID" id="93862395"/>
<dbReference type="InterPro" id="IPR029044">
    <property type="entry name" value="Nucleotide-diphossugar_trans"/>
</dbReference>
<keyword evidence="4" id="KW-1185">Reference proteome</keyword>
<dbReference type="EMBL" id="AP017895">
    <property type="protein sequence ID" value="BAV88906.1"/>
    <property type="molecule type" value="Genomic_DNA"/>
</dbReference>
<dbReference type="InterPro" id="IPR025877">
    <property type="entry name" value="MobA-like_NTP_Trfase"/>
</dbReference>
<evidence type="ECO:0000313" key="4">
    <source>
        <dbReference type="Proteomes" id="UP000250241"/>
    </source>
</evidence>
<dbReference type="Proteomes" id="UP000250241">
    <property type="component" value="Chromosome"/>
</dbReference>
<dbReference type="AlphaFoldDB" id="A0A2Z5R345"/>
<dbReference type="RefSeq" id="WP_128088065.1">
    <property type="nucleotide sequence ID" value="NZ_CBDEQU010000045.1"/>
</dbReference>
<evidence type="ECO:0000259" key="2">
    <source>
        <dbReference type="Pfam" id="PF12804"/>
    </source>
</evidence>
<keyword evidence="1" id="KW-0808">Transferase</keyword>